<evidence type="ECO:0000313" key="2">
    <source>
        <dbReference type="EMBL" id="KAF2241430.1"/>
    </source>
</evidence>
<keyword evidence="1" id="KW-1133">Transmembrane helix</keyword>
<dbReference type="EMBL" id="ML987212">
    <property type="protein sequence ID" value="KAF2241430.1"/>
    <property type="molecule type" value="Genomic_DNA"/>
</dbReference>
<proteinExistence type="predicted"/>
<dbReference type="RefSeq" id="XP_033676434.1">
    <property type="nucleotide sequence ID" value="XM_033834191.1"/>
</dbReference>
<organism evidence="2 3">
    <name type="scientific">Trematosphaeria pertusa</name>
    <dbReference type="NCBI Taxonomy" id="390896"/>
    <lineage>
        <taxon>Eukaryota</taxon>
        <taxon>Fungi</taxon>
        <taxon>Dikarya</taxon>
        <taxon>Ascomycota</taxon>
        <taxon>Pezizomycotina</taxon>
        <taxon>Dothideomycetes</taxon>
        <taxon>Pleosporomycetidae</taxon>
        <taxon>Pleosporales</taxon>
        <taxon>Massarineae</taxon>
        <taxon>Trematosphaeriaceae</taxon>
        <taxon>Trematosphaeria</taxon>
    </lineage>
</organism>
<feature type="transmembrane region" description="Helical" evidence="1">
    <location>
        <begin position="41"/>
        <end position="64"/>
    </location>
</feature>
<evidence type="ECO:0000313" key="3">
    <source>
        <dbReference type="Proteomes" id="UP000800094"/>
    </source>
</evidence>
<keyword evidence="1" id="KW-0812">Transmembrane</keyword>
<accession>A0A6A6HVI4</accession>
<keyword evidence="3" id="KW-1185">Reference proteome</keyword>
<protein>
    <submittedName>
        <fullName evidence="2">Uncharacterized protein</fullName>
    </submittedName>
</protein>
<name>A0A6A6HVI4_9PLEO</name>
<dbReference type="AlphaFoldDB" id="A0A6A6HVI4"/>
<gene>
    <name evidence="2" type="ORF">BU26DRAFT_571909</name>
</gene>
<sequence>MDEIHAMPPWRKSMTFPHYPYLPIGLDYSFAGDEYQLPLPMLFNASFSSMLPFPICVDVGYIFLIRP</sequence>
<dbReference type="Proteomes" id="UP000800094">
    <property type="component" value="Unassembled WGS sequence"/>
</dbReference>
<dbReference type="GeneID" id="54587521"/>
<evidence type="ECO:0000256" key="1">
    <source>
        <dbReference type="SAM" id="Phobius"/>
    </source>
</evidence>
<reference evidence="2" key="1">
    <citation type="journal article" date="2020" name="Stud. Mycol.">
        <title>101 Dothideomycetes genomes: a test case for predicting lifestyles and emergence of pathogens.</title>
        <authorList>
            <person name="Haridas S."/>
            <person name="Albert R."/>
            <person name="Binder M."/>
            <person name="Bloem J."/>
            <person name="Labutti K."/>
            <person name="Salamov A."/>
            <person name="Andreopoulos B."/>
            <person name="Baker S."/>
            <person name="Barry K."/>
            <person name="Bills G."/>
            <person name="Bluhm B."/>
            <person name="Cannon C."/>
            <person name="Castanera R."/>
            <person name="Culley D."/>
            <person name="Daum C."/>
            <person name="Ezra D."/>
            <person name="Gonzalez J."/>
            <person name="Henrissat B."/>
            <person name="Kuo A."/>
            <person name="Liang C."/>
            <person name="Lipzen A."/>
            <person name="Lutzoni F."/>
            <person name="Magnuson J."/>
            <person name="Mondo S."/>
            <person name="Nolan M."/>
            <person name="Ohm R."/>
            <person name="Pangilinan J."/>
            <person name="Park H.-J."/>
            <person name="Ramirez L."/>
            <person name="Alfaro M."/>
            <person name="Sun H."/>
            <person name="Tritt A."/>
            <person name="Yoshinaga Y."/>
            <person name="Zwiers L.-H."/>
            <person name="Turgeon B."/>
            <person name="Goodwin S."/>
            <person name="Spatafora J."/>
            <person name="Crous P."/>
            <person name="Grigoriev I."/>
        </authorList>
    </citation>
    <scope>NUCLEOTIDE SEQUENCE</scope>
    <source>
        <strain evidence="2">CBS 122368</strain>
    </source>
</reference>
<keyword evidence="1" id="KW-0472">Membrane</keyword>